<sequence>MAIRYLYAGDTYAYPVHWRQCSRWIAKMGAKVRTIMIEFPPFPPFPVPEEALRFSLPIQLYGVTPASLHSLDAAIWAP</sequence>
<reference evidence="1" key="1">
    <citation type="submission" date="2022-11" db="EMBL/GenBank/DDBJ databases">
        <authorList>
            <person name="Petersen C."/>
        </authorList>
    </citation>
    <scope>NUCLEOTIDE SEQUENCE</scope>
    <source>
        <strain evidence="1">IBT 19713</strain>
    </source>
</reference>
<gene>
    <name evidence="1" type="ORF">N7468_002012</name>
</gene>
<dbReference type="EMBL" id="JAPQKS010000002">
    <property type="protein sequence ID" value="KAJ5247029.1"/>
    <property type="molecule type" value="Genomic_DNA"/>
</dbReference>
<dbReference type="AlphaFoldDB" id="A0A9W9TZ64"/>
<comment type="caution">
    <text evidence="1">The sequence shown here is derived from an EMBL/GenBank/DDBJ whole genome shotgun (WGS) entry which is preliminary data.</text>
</comment>
<protein>
    <submittedName>
        <fullName evidence="1">Uncharacterized protein</fullName>
    </submittedName>
</protein>
<dbReference type="Proteomes" id="UP001150941">
    <property type="component" value="Unassembled WGS sequence"/>
</dbReference>
<evidence type="ECO:0000313" key="2">
    <source>
        <dbReference type="Proteomes" id="UP001150941"/>
    </source>
</evidence>
<keyword evidence="2" id="KW-1185">Reference proteome</keyword>
<name>A0A9W9TZ64_9EURO</name>
<accession>A0A9W9TZ64</accession>
<organism evidence="1 2">
    <name type="scientific">Penicillium chermesinum</name>
    <dbReference type="NCBI Taxonomy" id="63820"/>
    <lineage>
        <taxon>Eukaryota</taxon>
        <taxon>Fungi</taxon>
        <taxon>Dikarya</taxon>
        <taxon>Ascomycota</taxon>
        <taxon>Pezizomycotina</taxon>
        <taxon>Eurotiomycetes</taxon>
        <taxon>Eurotiomycetidae</taxon>
        <taxon>Eurotiales</taxon>
        <taxon>Aspergillaceae</taxon>
        <taxon>Penicillium</taxon>
    </lineage>
</organism>
<proteinExistence type="predicted"/>
<reference evidence="1" key="2">
    <citation type="journal article" date="2023" name="IMA Fungus">
        <title>Comparative genomic study of the Penicillium genus elucidates a diverse pangenome and 15 lateral gene transfer events.</title>
        <authorList>
            <person name="Petersen C."/>
            <person name="Sorensen T."/>
            <person name="Nielsen M.R."/>
            <person name="Sondergaard T.E."/>
            <person name="Sorensen J.L."/>
            <person name="Fitzpatrick D.A."/>
            <person name="Frisvad J.C."/>
            <person name="Nielsen K.L."/>
        </authorList>
    </citation>
    <scope>NUCLEOTIDE SEQUENCE</scope>
    <source>
        <strain evidence="1">IBT 19713</strain>
    </source>
</reference>
<dbReference type="RefSeq" id="XP_058334450.1">
    <property type="nucleotide sequence ID" value="XM_058471309.1"/>
</dbReference>
<evidence type="ECO:0000313" key="1">
    <source>
        <dbReference type="EMBL" id="KAJ5247029.1"/>
    </source>
</evidence>
<dbReference type="GeneID" id="83198612"/>